<comment type="caution">
    <text evidence="7">The sequence shown here is derived from an EMBL/GenBank/DDBJ whole genome shotgun (WGS) entry which is preliminary data.</text>
</comment>
<evidence type="ECO:0000256" key="3">
    <source>
        <dbReference type="ARBA" id="ARBA00023125"/>
    </source>
</evidence>
<dbReference type="EMBL" id="VOQS01000003">
    <property type="protein sequence ID" value="TXC84535.1"/>
    <property type="molecule type" value="Genomic_DNA"/>
</dbReference>
<reference evidence="7" key="2">
    <citation type="submission" date="2019-08" db="EMBL/GenBank/DDBJ databases">
        <authorList>
            <person name="Im W.-T."/>
        </authorList>
    </citation>
    <scope>NUCLEOTIDE SEQUENCE</scope>
    <source>
        <strain evidence="7">NF 2-5-3</strain>
    </source>
</reference>
<keyword evidence="2" id="KW-0805">Transcription regulation</keyword>
<name>A0A5C6VLZ8_9BURK</name>
<reference evidence="7 8" key="1">
    <citation type="journal article" date="2018" name="Int. J. Syst. Evol. Microbiol.">
        <title>Paraburkholderia azotifigens sp. nov., a nitrogen-fixing bacterium isolated from paddy soil.</title>
        <authorList>
            <person name="Choi G.M."/>
            <person name="Im W.T."/>
        </authorList>
    </citation>
    <scope>NUCLEOTIDE SEQUENCE [LARGE SCALE GENOMIC DNA]</scope>
    <source>
        <strain evidence="7 8">NF 2-5-3</strain>
    </source>
</reference>
<sequence>MRRTQIPLDLRALQAFVSVCETGSMTAAAKQLGVSQSAISQAVSTLERDQGMTLFDRDSRPPRANVAGRMLLELAGPLLEHAQMVSAQMGDTSSAGRLPVRLGCVDSFAATVGPELIRAVSSSKRQISLWSGLTPGLSKQLHDRELDVAVCTQTTLTDPRIVEVPMFSEAFVAVVARSHLSGRASVDWRTLVKELPLIRYTARSVIGQQVERFARHLGINSPRRFEFDATDPLLSLVAARLGFAISTPLCLWQARHYLDEIAVLPLPSGRLSRRDFFLLHREGEWEDFAKEIVALTRTVIDRSIEPALARAVPQWPDDAIG</sequence>
<evidence type="ECO:0000313" key="8">
    <source>
        <dbReference type="Proteomes" id="UP000321776"/>
    </source>
</evidence>
<accession>A0A5C6VLZ8</accession>
<dbReference type="SUPFAM" id="SSF53850">
    <property type="entry name" value="Periplasmic binding protein-like II"/>
    <property type="match status" value="1"/>
</dbReference>
<dbReference type="Proteomes" id="UP001481677">
    <property type="component" value="Unassembled WGS sequence"/>
</dbReference>
<dbReference type="SUPFAM" id="SSF46785">
    <property type="entry name" value="Winged helix' DNA-binding domain"/>
    <property type="match status" value="1"/>
</dbReference>
<dbReference type="AlphaFoldDB" id="A0A5C6VLZ8"/>
<dbReference type="InterPro" id="IPR000847">
    <property type="entry name" value="LysR_HTH_N"/>
</dbReference>
<dbReference type="InterPro" id="IPR050950">
    <property type="entry name" value="HTH-type_LysR_regulators"/>
</dbReference>
<dbReference type="RefSeq" id="WP_147236549.1">
    <property type="nucleotide sequence ID" value="NZ_JAZHFZ010000041.1"/>
</dbReference>
<protein>
    <submittedName>
        <fullName evidence="7">LysR family transcriptional regulator</fullName>
    </submittedName>
</protein>
<dbReference type="GO" id="GO:0005829">
    <property type="term" value="C:cytosol"/>
    <property type="evidence" value="ECO:0007669"/>
    <property type="project" value="TreeGrafter"/>
</dbReference>
<reference evidence="6 9" key="3">
    <citation type="submission" date="2024-01" db="EMBL/GenBank/DDBJ databases">
        <title>The diversity of rhizobia nodulating Mimosa spp. in eleven states of Brazil covering several biomes is determined by host plant, location, and edaphic factors.</title>
        <authorList>
            <person name="Rouws L."/>
            <person name="Barauna A."/>
            <person name="Beukes C."/>
            <person name="De Faria S.M."/>
            <person name="Gross E."/>
            <person name="Dos Reis Junior F.B."/>
            <person name="Simon M."/>
            <person name="Maluk M."/>
            <person name="Odee D.W."/>
            <person name="Kenicer G."/>
            <person name="Young J.P.W."/>
            <person name="Reis V.M."/>
            <person name="Zilli J."/>
            <person name="James E.K."/>
        </authorList>
    </citation>
    <scope>NUCLEOTIDE SEQUENCE [LARGE SCALE GENOMIC DNA]</scope>
    <source>
        <strain evidence="6 9">JPY530</strain>
    </source>
</reference>
<evidence type="ECO:0000313" key="7">
    <source>
        <dbReference type="EMBL" id="TXC84535.1"/>
    </source>
</evidence>
<dbReference type="Gene3D" id="3.40.190.10">
    <property type="entry name" value="Periplasmic binding protein-like II"/>
    <property type="match status" value="2"/>
</dbReference>
<dbReference type="Pfam" id="PF00126">
    <property type="entry name" value="HTH_1"/>
    <property type="match status" value="1"/>
</dbReference>
<keyword evidence="4" id="KW-0804">Transcription</keyword>
<keyword evidence="9" id="KW-1185">Reference proteome</keyword>
<evidence type="ECO:0000256" key="1">
    <source>
        <dbReference type="ARBA" id="ARBA00009437"/>
    </source>
</evidence>
<evidence type="ECO:0000256" key="4">
    <source>
        <dbReference type="ARBA" id="ARBA00023163"/>
    </source>
</evidence>
<evidence type="ECO:0000313" key="9">
    <source>
        <dbReference type="Proteomes" id="UP001481677"/>
    </source>
</evidence>
<dbReference type="GO" id="GO:0003700">
    <property type="term" value="F:DNA-binding transcription factor activity"/>
    <property type="evidence" value="ECO:0007669"/>
    <property type="project" value="InterPro"/>
</dbReference>
<gene>
    <name evidence="7" type="ORF">FRZ40_30165</name>
    <name evidence="6" type="ORF">V4C56_36090</name>
</gene>
<dbReference type="GO" id="GO:0003677">
    <property type="term" value="F:DNA binding"/>
    <property type="evidence" value="ECO:0007669"/>
    <property type="project" value="UniProtKB-KW"/>
</dbReference>
<proteinExistence type="inferred from homology"/>
<dbReference type="CDD" id="cd05466">
    <property type="entry name" value="PBP2_LTTR_substrate"/>
    <property type="match status" value="1"/>
</dbReference>
<evidence type="ECO:0000256" key="2">
    <source>
        <dbReference type="ARBA" id="ARBA00023015"/>
    </source>
</evidence>
<comment type="similarity">
    <text evidence="1">Belongs to the LysR transcriptional regulatory family.</text>
</comment>
<dbReference type="EMBL" id="JAZHGA010000041">
    <property type="protein sequence ID" value="MEM5345035.1"/>
    <property type="molecule type" value="Genomic_DNA"/>
</dbReference>
<evidence type="ECO:0000259" key="5">
    <source>
        <dbReference type="PROSITE" id="PS50931"/>
    </source>
</evidence>
<dbReference type="PRINTS" id="PR00039">
    <property type="entry name" value="HTHLYSR"/>
</dbReference>
<evidence type="ECO:0000313" key="6">
    <source>
        <dbReference type="EMBL" id="MEM5345035.1"/>
    </source>
</evidence>
<dbReference type="Gene3D" id="1.10.10.10">
    <property type="entry name" value="Winged helix-like DNA-binding domain superfamily/Winged helix DNA-binding domain"/>
    <property type="match status" value="1"/>
</dbReference>
<dbReference type="Proteomes" id="UP000321776">
    <property type="component" value="Unassembled WGS sequence"/>
</dbReference>
<dbReference type="InterPro" id="IPR036390">
    <property type="entry name" value="WH_DNA-bd_sf"/>
</dbReference>
<dbReference type="FunFam" id="1.10.10.10:FF:000001">
    <property type="entry name" value="LysR family transcriptional regulator"/>
    <property type="match status" value="1"/>
</dbReference>
<dbReference type="Pfam" id="PF03466">
    <property type="entry name" value="LysR_substrate"/>
    <property type="match status" value="1"/>
</dbReference>
<dbReference type="PANTHER" id="PTHR30419">
    <property type="entry name" value="HTH-TYPE TRANSCRIPTIONAL REGULATOR YBHD"/>
    <property type="match status" value="1"/>
</dbReference>
<dbReference type="InterPro" id="IPR036388">
    <property type="entry name" value="WH-like_DNA-bd_sf"/>
</dbReference>
<keyword evidence="3" id="KW-0238">DNA-binding</keyword>
<organism evidence="7 8">
    <name type="scientific">Paraburkholderia azotifigens</name>
    <dbReference type="NCBI Taxonomy" id="2057004"/>
    <lineage>
        <taxon>Bacteria</taxon>
        <taxon>Pseudomonadati</taxon>
        <taxon>Pseudomonadota</taxon>
        <taxon>Betaproteobacteria</taxon>
        <taxon>Burkholderiales</taxon>
        <taxon>Burkholderiaceae</taxon>
        <taxon>Paraburkholderia</taxon>
    </lineage>
</organism>
<dbReference type="PROSITE" id="PS50931">
    <property type="entry name" value="HTH_LYSR"/>
    <property type="match status" value="1"/>
</dbReference>
<feature type="domain" description="HTH lysR-type" evidence="5">
    <location>
        <begin position="8"/>
        <end position="65"/>
    </location>
</feature>
<dbReference type="InterPro" id="IPR005119">
    <property type="entry name" value="LysR_subst-bd"/>
</dbReference>